<comment type="catalytic activity">
    <reaction evidence="6">
        <text>a 2'-deoxycytidine in DNA + S-adenosyl-L-methionine = a 5-methyl-2'-deoxycytidine in DNA + S-adenosyl-L-homocysteine + H(+)</text>
        <dbReference type="Rhea" id="RHEA:13681"/>
        <dbReference type="Rhea" id="RHEA-COMP:11369"/>
        <dbReference type="Rhea" id="RHEA-COMP:11370"/>
        <dbReference type="ChEBI" id="CHEBI:15378"/>
        <dbReference type="ChEBI" id="CHEBI:57856"/>
        <dbReference type="ChEBI" id="CHEBI:59789"/>
        <dbReference type="ChEBI" id="CHEBI:85452"/>
        <dbReference type="ChEBI" id="CHEBI:85454"/>
        <dbReference type="EC" id="2.1.1.37"/>
    </reaction>
</comment>
<dbReference type="Proteomes" id="UP000317369">
    <property type="component" value="Chromosome"/>
</dbReference>
<protein>
    <recommendedName>
        <fullName evidence="1">DNA (cytosine-5-)-methyltransferase</fullName>
        <ecNumber evidence="1">2.1.1.37</ecNumber>
    </recommendedName>
</protein>
<feature type="compositionally biased region" description="Basic and acidic residues" evidence="8">
    <location>
        <begin position="257"/>
        <end position="271"/>
    </location>
</feature>
<dbReference type="SUPFAM" id="SSF53335">
    <property type="entry name" value="S-adenosyl-L-methionine-dependent methyltransferases"/>
    <property type="match status" value="1"/>
</dbReference>
<feature type="active site" evidence="7">
    <location>
        <position position="75"/>
    </location>
</feature>
<dbReference type="EC" id="2.1.1.37" evidence="1"/>
<dbReference type="GO" id="GO:0003886">
    <property type="term" value="F:DNA (cytosine-5-)-methyltransferase activity"/>
    <property type="evidence" value="ECO:0007669"/>
    <property type="project" value="UniProtKB-EC"/>
</dbReference>
<dbReference type="InterPro" id="IPR018117">
    <property type="entry name" value="C5_DNA_meth_AS"/>
</dbReference>
<feature type="compositionally biased region" description="Basic and acidic residues" evidence="8">
    <location>
        <begin position="225"/>
        <end position="242"/>
    </location>
</feature>
<dbReference type="InterPro" id="IPR050750">
    <property type="entry name" value="C5-MTase"/>
</dbReference>
<dbReference type="KEGG" id="pcor:KS4_18390"/>
<keyword evidence="5" id="KW-0680">Restriction system</keyword>
<feature type="region of interest" description="Disordered" evidence="8">
    <location>
        <begin position="219"/>
        <end position="271"/>
    </location>
</feature>
<evidence type="ECO:0000313" key="9">
    <source>
        <dbReference type="EMBL" id="QDU33782.1"/>
    </source>
</evidence>
<name>A0A517YUD8_9BACT</name>
<feature type="compositionally biased region" description="Polar residues" evidence="8">
    <location>
        <begin position="243"/>
        <end position="252"/>
    </location>
</feature>
<organism evidence="9 10">
    <name type="scientific">Poriferisphaera corsica</name>
    <dbReference type="NCBI Taxonomy" id="2528020"/>
    <lineage>
        <taxon>Bacteria</taxon>
        <taxon>Pseudomonadati</taxon>
        <taxon>Planctomycetota</taxon>
        <taxon>Phycisphaerae</taxon>
        <taxon>Phycisphaerales</taxon>
        <taxon>Phycisphaeraceae</taxon>
        <taxon>Poriferisphaera</taxon>
    </lineage>
</organism>
<dbReference type="InterPro" id="IPR001525">
    <property type="entry name" value="C5_MeTfrase"/>
</dbReference>
<dbReference type="GO" id="GO:0009307">
    <property type="term" value="P:DNA restriction-modification system"/>
    <property type="evidence" value="ECO:0007669"/>
    <property type="project" value="UniProtKB-KW"/>
</dbReference>
<dbReference type="PROSITE" id="PS51679">
    <property type="entry name" value="SAM_MT_C5"/>
    <property type="match status" value="1"/>
</dbReference>
<dbReference type="EMBL" id="CP036425">
    <property type="protein sequence ID" value="QDU33782.1"/>
    <property type="molecule type" value="Genomic_DNA"/>
</dbReference>
<dbReference type="Gene3D" id="3.40.50.150">
    <property type="entry name" value="Vaccinia Virus protein VP39"/>
    <property type="match status" value="1"/>
</dbReference>
<evidence type="ECO:0000256" key="4">
    <source>
        <dbReference type="ARBA" id="ARBA00022691"/>
    </source>
</evidence>
<evidence type="ECO:0000256" key="8">
    <source>
        <dbReference type="SAM" id="MobiDB-lite"/>
    </source>
</evidence>
<dbReference type="PANTHER" id="PTHR46098">
    <property type="entry name" value="TRNA (CYTOSINE(38)-C(5))-METHYLTRANSFERASE"/>
    <property type="match status" value="1"/>
</dbReference>
<evidence type="ECO:0000256" key="2">
    <source>
        <dbReference type="ARBA" id="ARBA00022603"/>
    </source>
</evidence>
<keyword evidence="10" id="KW-1185">Reference proteome</keyword>
<dbReference type="InterPro" id="IPR029063">
    <property type="entry name" value="SAM-dependent_MTases_sf"/>
</dbReference>
<evidence type="ECO:0000256" key="5">
    <source>
        <dbReference type="ARBA" id="ARBA00022747"/>
    </source>
</evidence>
<reference evidence="9 10" key="1">
    <citation type="submission" date="2019-02" db="EMBL/GenBank/DDBJ databases">
        <title>Deep-cultivation of Planctomycetes and their phenomic and genomic characterization uncovers novel biology.</title>
        <authorList>
            <person name="Wiegand S."/>
            <person name="Jogler M."/>
            <person name="Boedeker C."/>
            <person name="Pinto D."/>
            <person name="Vollmers J."/>
            <person name="Rivas-Marin E."/>
            <person name="Kohn T."/>
            <person name="Peeters S.H."/>
            <person name="Heuer A."/>
            <person name="Rast P."/>
            <person name="Oberbeckmann S."/>
            <person name="Bunk B."/>
            <person name="Jeske O."/>
            <person name="Meyerdierks A."/>
            <person name="Storesund J.E."/>
            <person name="Kallscheuer N."/>
            <person name="Luecker S."/>
            <person name="Lage O.M."/>
            <person name="Pohl T."/>
            <person name="Merkel B.J."/>
            <person name="Hornburger P."/>
            <person name="Mueller R.-W."/>
            <person name="Bruemmer F."/>
            <person name="Labrenz M."/>
            <person name="Spormann A.M."/>
            <person name="Op den Camp H."/>
            <person name="Overmann J."/>
            <person name="Amann R."/>
            <person name="Jetten M.S.M."/>
            <person name="Mascher T."/>
            <person name="Medema M.H."/>
            <person name="Devos D.P."/>
            <person name="Kaster A.-K."/>
            <person name="Ovreas L."/>
            <person name="Rohde M."/>
            <person name="Galperin M.Y."/>
            <person name="Jogler C."/>
        </authorList>
    </citation>
    <scope>NUCLEOTIDE SEQUENCE [LARGE SCALE GENOMIC DNA]</scope>
    <source>
        <strain evidence="9 10">KS4</strain>
    </source>
</reference>
<dbReference type="AlphaFoldDB" id="A0A517YUD8"/>
<dbReference type="RefSeq" id="WP_234698880.1">
    <property type="nucleotide sequence ID" value="NZ_CP036425.1"/>
</dbReference>
<keyword evidence="3 7" id="KW-0808">Transferase</keyword>
<keyword evidence="4 7" id="KW-0949">S-adenosyl-L-methionine</keyword>
<dbReference type="Pfam" id="PF00145">
    <property type="entry name" value="DNA_methylase"/>
    <property type="match status" value="1"/>
</dbReference>
<evidence type="ECO:0000256" key="6">
    <source>
        <dbReference type="ARBA" id="ARBA00047422"/>
    </source>
</evidence>
<comment type="similarity">
    <text evidence="7">Belongs to the class I-like SAM-binding methyltransferase superfamily. C5-methyltransferase family.</text>
</comment>
<dbReference type="GO" id="GO:0032259">
    <property type="term" value="P:methylation"/>
    <property type="evidence" value="ECO:0007669"/>
    <property type="project" value="UniProtKB-KW"/>
</dbReference>
<gene>
    <name evidence="9" type="primary">aplIM_2</name>
    <name evidence="9" type="ORF">KS4_18390</name>
</gene>
<evidence type="ECO:0000313" key="10">
    <source>
        <dbReference type="Proteomes" id="UP000317369"/>
    </source>
</evidence>
<sequence length="392" mass="42458">MLGVGLELALESIGIGAAPLVYVERESYAAANLVARMEGQALHQAPVYSDLNSFASEISHFYRGKVDAIVAGYPCQPFSTAGKRLGFRDERNLWNAIRKTISRVKPKFCFFENVPGHTSLGFDQVGSQLQRLGYRIEAGLFSAAEVGASHQRKRLFILAIASSERAFGGQPKIFGANGGSNGQLLGNALQPERGVGNTCSCGRGRDNGREDDEIIAHGCQPMADADSKRSGSRGAERERFERQSSSVITNSKLGDANSERKSQSQGCERECGGRTCNDGKKLAHTDNQRYERERQGCCADGWPEPNGSTQVCCRAEFPVFAPGPQKREWATILKVAPTIEPAIRGMANGMASRLDQIRLGGNGVVPLQAAYAFTSLLACAINDEEQLHNKGR</sequence>
<evidence type="ECO:0000256" key="1">
    <source>
        <dbReference type="ARBA" id="ARBA00011975"/>
    </source>
</evidence>
<evidence type="ECO:0000256" key="7">
    <source>
        <dbReference type="PROSITE-ProRule" id="PRU01016"/>
    </source>
</evidence>
<dbReference type="PROSITE" id="PS00094">
    <property type="entry name" value="C5_MTASE_1"/>
    <property type="match status" value="1"/>
</dbReference>
<proteinExistence type="inferred from homology"/>
<dbReference type="PANTHER" id="PTHR46098:SF1">
    <property type="entry name" value="TRNA (CYTOSINE(38)-C(5))-METHYLTRANSFERASE"/>
    <property type="match status" value="1"/>
</dbReference>
<keyword evidence="2 7" id="KW-0489">Methyltransferase</keyword>
<evidence type="ECO:0000256" key="3">
    <source>
        <dbReference type="ARBA" id="ARBA00022679"/>
    </source>
</evidence>
<accession>A0A517YUD8</accession>